<dbReference type="InterPro" id="IPR050177">
    <property type="entry name" value="Lipid_A_modif_metabolic_enz"/>
</dbReference>
<name>A0AA42CF02_9PROT</name>
<evidence type="ECO:0000313" key="2">
    <source>
        <dbReference type="EMBL" id="MCW3476673.1"/>
    </source>
</evidence>
<dbReference type="CDD" id="cd08946">
    <property type="entry name" value="SDR_e"/>
    <property type="match status" value="1"/>
</dbReference>
<dbReference type="RefSeq" id="WP_264715492.1">
    <property type="nucleotide sequence ID" value="NZ_JAPDNT010000022.1"/>
</dbReference>
<proteinExistence type="predicted"/>
<reference evidence="2" key="2">
    <citation type="submission" date="2022-10" db="EMBL/GenBank/DDBJ databases">
        <authorList>
            <person name="Trinh H.N."/>
        </authorList>
    </citation>
    <scope>NUCLEOTIDE SEQUENCE</scope>
    <source>
        <strain evidence="2">RN2-1</strain>
    </source>
</reference>
<sequence length="275" mass="28758">MTPFTVLGANGFIGRALVAHLRHCGRAVHAVTRATLAEFLAARRPAGHVIDCIGLNAGFRTNKLATADAHVGLVARFLGGLDLQSFLFLSSTRVYARTEPAREDVALEVQPASASDLYNITKLAGEALCLSDPRLAVRVARLSNVYGPGMGTGSFLGQVLAEGAAQGAVTLRQSLLSAKDYIAIADVTPALLGIAERGGARLYNVASGANTSHDAIAGVLTRRLGWPVRVADNAASIRFPRIDVARLSVEFGAPPSAVLEDLPALAAILRQEAAC</sequence>
<dbReference type="EMBL" id="JAPDNT010000022">
    <property type="protein sequence ID" value="MCW3476673.1"/>
    <property type="molecule type" value="Genomic_DNA"/>
</dbReference>
<comment type="caution">
    <text evidence="2">The sequence shown here is derived from an EMBL/GenBank/DDBJ whole genome shotgun (WGS) entry which is preliminary data.</text>
</comment>
<dbReference type="Proteomes" id="UP001165679">
    <property type="component" value="Unassembled WGS sequence"/>
</dbReference>
<dbReference type="PANTHER" id="PTHR43245:SF53">
    <property type="entry name" value="EPIMERASE-RELATED"/>
    <property type="match status" value="1"/>
</dbReference>
<evidence type="ECO:0000313" key="3">
    <source>
        <dbReference type="Proteomes" id="UP001165679"/>
    </source>
</evidence>
<accession>A0AA42CF02</accession>
<dbReference type="InterPro" id="IPR036291">
    <property type="entry name" value="NAD(P)-bd_dom_sf"/>
</dbReference>
<dbReference type="PANTHER" id="PTHR43245">
    <property type="entry name" value="BIFUNCTIONAL POLYMYXIN RESISTANCE PROTEIN ARNA"/>
    <property type="match status" value="1"/>
</dbReference>
<organism evidence="2 3">
    <name type="scientific">Limobrevibacterium gyesilva</name>
    <dbReference type="NCBI Taxonomy" id="2991712"/>
    <lineage>
        <taxon>Bacteria</taxon>
        <taxon>Pseudomonadati</taxon>
        <taxon>Pseudomonadota</taxon>
        <taxon>Alphaproteobacteria</taxon>
        <taxon>Acetobacterales</taxon>
        <taxon>Acetobacteraceae</taxon>
        <taxon>Limobrevibacterium</taxon>
    </lineage>
</organism>
<reference evidence="2" key="1">
    <citation type="submission" date="2022-09" db="EMBL/GenBank/DDBJ databases">
        <title>Rhodovastum sp. nov. RN2-1 isolated from soil in Seongnam, South Korea.</title>
        <authorList>
            <person name="Le N.T."/>
        </authorList>
    </citation>
    <scope>NUCLEOTIDE SEQUENCE</scope>
    <source>
        <strain evidence="2">RN2-1</strain>
    </source>
</reference>
<dbReference type="InterPro" id="IPR001509">
    <property type="entry name" value="Epimerase_deHydtase"/>
</dbReference>
<dbReference type="Pfam" id="PF01370">
    <property type="entry name" value="Epimerase"/>
    <property type="match status" value="1"/>
</dbReference>
<feature type="domain" description="NAD-dependent epimerase/dehydratase" evidence="1">
    <location>
        <begin position="5"/>
        <end position="206"/>
    </location>
</feature>
<gene>
    <name evidence="2" type="ORF">OL599_19085</name>
</gene>
<dbReference type="AlphaFoldDB" id="A0AA42CF02"/>
<dbReference type="SUPFAM" id="SSF51735">
    <property type="entry name" value="NAD(P)-binding Rossmann-fold domains"/>
    <property type="match status" value="1"/>
</dbReference>
<evidence type="ECO:0000259" key="1">
    <source>
        <dbReference type="Pfam" id="PF01370"/>
    </source>
</evidence>
<dbReference type="Gene3D" id="3.40.50.720">
    <property type="entry name" value="NAD(P)-binding Rossmann-like Domain"/>
    <property type="match status" value="1"/>
</dbReference>
<keyword evidence="3" id="KW-1185">Reference proteome</keyword>
<protein>
    <submittedName>
        <fullName evidence="2">SDR family oxidoreductase</fullName>
    </submittedName>
</protein>